<dbReference type="Proteomes" id="UP000006718">
    <property type="component" value="Chromosome 3"/>
</dbReference>
<reference evidence="2" key="2">
    <citation type="submission" date="2019-01" db="EMBL/GenBank/DDBJ databases">
        <authorList>
            <person name="Graves T."/>
            <person name="Eichler E.E."/>
            <person name="Wilson R.K."/>
        </authorList>
    </citation>
    <scope>NUCLEOTIDE SEQUENCE [LARGE SCALE GENOMIC DNA]</scope>
    <source>
        <strain evidence="2">17573</strain>
    </source>
</reference>
<dbReference type="InterPro" id="IPR052865">
    <property type="entry name" value="Zinc_finger_BED"/>
</dbReference>
<keyword evidence="3" id="KW-1185">Reference proteome</keyword>
<dbReference type="Ensembl" id="ENSMMUT00000107193.1">
    <property type="protein sequence ID" value="ENSMMUP00000072438.1"/>
    <property type="gene ID" value="ENSMMUG00000064754.1"/>
</dbReference>
<dbReference type="VEuPathDB" id="HostDB:ENSMMUG00000064754"/>
<dbReference type="GeneTree" id="ENSGT00510000050353"/>
<dbReference type="InParanoid" id="A0A5F8A6A4"/>
<dbReference type="STRING" id="9544.ENSMMUP00000072438"/>
<dbReference type="Bgee" id="ENSMMUG00000064754">
    <property type="expression patterns" value="Expressed in spleen and 17 other cell types or tissues"/>
</dbReference>
<evidence type="ECO:0000313" key="3">
    <source>
        <dbReference type="Proteomes" id="UP000006718"/>
    </source>
</evidence>
<dbReference type="OMA" id="KQEAWPP"/>
<protein>
    <submittedName>
        <fullName evidence="2">Zinc finger BED-type containing 10, pseudo</fullName>
    </submittedName>
</protein>
<proteinExistence type="predicted"/>
<dbReference type="PANTHER" id="PTHR47241:SF3">
    <property type="entry name" value="HAT C-TERMINAL DIMERISATION DOMAIN-CONTAINING PROTEIN"/>
    <property type="match status" value="1"/>
</dbReference>
<name>A0A5F8A6A4_MACMU</name>
<reference evidence="3" key="1">
    <citation type="journal article" date="2007" name="Science">
        <title>Evolutionary and biomedical insights from the rhesus macaque genome.</title>
        <authorList>
            <person name="Gibbs R.A."/>
            <person name="Rogers J."/>
            <person name="Katze M.G."/>
            <person name="Bumgarner R."/>
            <person name="Weinstock G.M."/>
            <person name="Mardis E.R."/>
            <person name="Remington K.A."/>
            <person name="Strausberg R.L."/>
            <person name="Venter J.C."/>
            <person name="Wilson R.K."/>
            <person name="Batzer M.A."/>
            <person name="Bustamante C.D."/>
            <person name="Eichler E.E."/>
            <person name="Hahn M.W."/>
            <person name="Hardison R.C."/>
            <person name="Makova K.D."/>
            <person name="Miller W."/>
            <person name="Milosavljevic A."/>
            <person name="Palermo R.E."/>
            <person name="Siepel A."/>
            <person name="Sikela J.M."/>
            <person name="Attaway T."/>
            <person name="Bell S."/>
            <person name="Bernard K.E."/>
            <person name="Buhay C.J."/>
            <person name="Chandrabose M.N."/>
            <person name="Dao M."/>
            <person name="Davis C."/>
            <person name="Delehaunty K.D."/>
            <person name="Ding Y."/>
            <person name="Dinh H.H."/>
            <person name="Dugan-Rocha S."/>
            <person name="Fulton L.A."/>
            <person name="Gabisi R.A."/>
            <person name="Garner T.T."/>
            <person name="Godfrey J."/>
            <person name="Hawes A.C."/>
            <person name="Hernandez J."/>
            <person name="Hines S."/>
            <person name="Holder M."/>
            <person name="Hume J."/>
            <person name="Jhangiani S.N."/>
            <person name="Joshi V."/>
            <person name="Khan Z.M."/>
            <person name="Kirkness E.F."/>
            <person name="Cree A."/>
            <person name="Fowler R.G."/>
            <person name="Lee S."/>
            <person name="Lewis L.R."/>
            <person name="Li Z."/>
            <person name="Liu Y.-S."/>
            <person name="Moore S.M."/>
            <person name="Muzny D."/>
            <person name="Nazareth L.V."/>
            <person name="Ngo D.N."/>
            <person name="Okwuonu G.O."/>
            <person name="Pai G."/>
            <person name="Parker D."/>
            <person name="Paul H.A."/>
            <person name="Pfannkoch C."/>
            <person name="Pohl C.S."/>
            <person name="Rogers Y.-H.C."/>
            <person name="Ruiz S.J."/>
            <person name="Sabo A."/>
            <person name="Santibanez J."/>
            <person name="Schneider B.W."/>
            <person name="Smith S.M."/>
            <person name="Sodergren E."/>
            <person name="Svatek A.F."/>
            <person name="Utterback T.R."/>
            <person name="Vattathil S."/>
            <person name="Warren W."/>
            <person name="White C.S."/>
            <person name="Chinwalla A.T."/>
            <person name="Feng Y."/>
            <person name="Halpern A.L."/>
            <person name="Hillier L.W."/>
            <person name="Huang X."/>
            <person name="Minx P."/>
            <person name="Nelson J.O."/>
            <person name="Pepin K.H."/>
            <person name="Qin X."/>
            <person name="Sutton G.G."/>
            <person name="Venter E."/>
            <person name="Walenz B.P."/>
            <person name="Wallis J.W."/>
            <person name="Worley K.C."/>
            <person name="Yang S.-P."/>
            <person name="Jones S.M."/>
            <person name="Marra M.A."/>
            <person name="Rocchi M."/>
            <person name="Schein J.E."/>
            <person name="Baertsch R."/>
            <person name="Clarke L."/>
            <person name="Csuros M."/>
            <person name="Glasscock J."/>
            <person name="Harris R.A."/>
            <person name="Havlak P."/>
            <person name="Jackson A.R."/>
            <person name="Jiang H."/>
            <person name="Liu Y."/>
            <person name="Messina D.N."/>
            <person name="Shen Y."/>
            <person name="Song H.X.-Z."/>
            <person name="Wylie T."/>
            <person name="Zhang L."/>
            <person name="Birney E."/>
            <person name="Han K."/>
            <person name="Konkel M.K."/>
            <person name="Lee J."/>
            <person name="Smit A.F.A."/>
            <person name="Ullmer B."/>
            <person name="Wang H."/>
            <person name="Xing J."/>
            <person name="Burhans R."/>
            <person name="Cheng Z."/>
            <person name="Karro J.E."/>
            <person name="Ma J."/>
            <person name="Raney B."/>
            <person name="She X."/>
            <person name="Cox M.J."/>
            <person name="Demuth J.P."/>
            <person name="Dumas L.J."/>
            <person name="Han S.-G."/>
            <person name="Hopkins J."/>
            <person name="Karimpour-Fard A."/>
            <person name="Kim Y.H."/>
            <person name="Pollack J.R."/>
            <person name="Vinar T."/>
            <person name="Addo-Quaye C."/>
            <person name="Degenhardt J."/>
            <person name="Denby A."/>
            <person name="Hubisz M.J."/>
            <person name="Indap A."/>
            <person name="Kosiol C."/>
            <person name="Lahn B.T."/>
            <person name="Lawson H.A."/>
            <person name="Marklein A."/>
            <person name="Nielsen R."/>
            <person name="Vallender E.J."/>
            <person name="Clark A.G."/>
            <person name="Ferguson B."/>
            <person name="Hernandez R.D."/>
            <person name="Hirani K."/>
            <person name="Kehrer-Sawatzki H."/>
            <person name="Kolb J."/>
            <person name="Patil S."/>
            <person name="Pu L.-L."/>
            <person name="Ren Y."/>
            <person name="Smith D.G."/>
            <person name="Wheeler D.A."/>
            <person name="Schenck I."/>
            <person name="Ball E.V."/>
            <person name="Chen R."/>
            <person name="Cooper D.N."/>
            <person name="Giardine B."/>
            <person name="Hsu F."/>
            <person name="Kent W.J."/>
            <person name="Lesk A."/>
            <person name="Nelson D.L."/>
            <person name="O'brien W.E."/>
            <person name="Pruefer K."/>
            <person name="Stenson P.D."/>
            <person name="Wallace J.C."/>
            <person name="Ke H."/>
            <person name="Liu X.-M."/>
            <person name="Wang P."/>
            <person name="Xiang A.P."/>
            <person name="Yang F."/>
            <person name="Barber G.P."/>
            <person name="Haussler D."/>
            <person name="Karolchik D."/>
            <person name="Kern A.D."/>
            <person name="Kuhn R.M."/>
            <person name="Smith K.E."/>
            <person name="Zwieg A.S."/>
        </authorList>
    </citation>
    <scope>NUCLEOTIDE SEQUENCE [LARGE SCALE GENOMIC DNA]</scope>
    <source>
        <strain evidence="3">17573</strain>
    </source>
</reference>
<dbReference type="AlphaFoldDB" id="A0A5F8A6A4"/>
<reference evidence="2" key="3">
    <citation type="submission" date="2025-08" db="UniProtKB">
        <authorList>
            <consortium name="Ensembl"/>
        </authorList>
    </citation>
    <scope>IDENTIFICATION</scope>
    <source>
        <strain evidence="2">17573</strain>
    </source>
</reference>
<gene>
    <name evidence="2" type="primary">ZBED10</name>
</gene>
<accession>A0A5F8A6A4</accession>
<dbReference type="PANTHER" id="PTHR47241">
    <property type="entry name" value="FINGER PROTEIN, PUTATIVE-RELATED"/>
    <property type="match status" value="1"/>
</dbReference>
<reference evidence="2" key="4">
    <citation type="submission" date="2025-09" db="UniProtKB">
        <authorList>
            <consortium name="Ensembl"/>
        </authorList>
    </citation>
    <scope>IDENTIFICATION</scope>
    <source>
        <strain evidence="2">17573</strain>
    </source>
</reference>
<sequence>MAVHEASVVQASLSQVLPQLRSLHIFLEQVHGHFQEQSVGEAGAAIQLAKGLALQLCTDCQLNELFYREEFVLATLLDSCFKGKIEAILPVGADIDYWKQVLVYKVKEIRVSEYSLTAPKPQPPAKPQGSVHGPHLGSQELRGGEEEPGEPLQSSGCSGAFLLAQREKGLLESVGLLASERSGDLLSTKSHWASIIVKTYLGE</sequence>
<evidence type="ECO:0000256" key="1">
    <source>
        <dbReference type="SAM" id="MobiDB-lite"/>
    </source>
</evidence>
<feature type="region of interest" description="Disordered" evidence="1">
    <location>
        <begin position="117"/>
        <end position="155"/>
    </location>
</feature>
<organism evidence="2 3">
    <name type="scientific">Macaca mulatta</name>
    <name type="common">Rhesus macaque</name>
    <dbReference type="NCBI Taxonomy" id="9544"/>
    <lineage>
        <taxon>Eukaryota</taxon>
        <taxon>Metazoa</taxon>
        <taxon>Chordata</taxon>
        <taxon>Craniata</taxon>
        <taxon>Vertebrata</taxon>
        <taxon>Euteleostomi</taxon>
        <taxon>Mammalia</taxon>
        <taxon>Eutheria</taxon>
        <taxon>Euarchontoglires</taxon>
        <taxon>Primates</taxon>
        <taxon>Haplorrhini</taxon>
        <taxon>Catarrhini</taxon>
        <taxon>Cercopithecidae</taxon>
        <taxon>Cercopithecinae</taxon>
        <taxon>Macaca</taxon>
    </lineage>
</organism>
<evidence type="ECO:0000313" key="2">
    <source>
        <dbReference type="Ensembl" id="ENSMMUP00000072438.1"/>
    </source>
</evidence>